<feature type="transmembrane region" description="Helical" evidence="1">
    <location>
        <begin position="494"/>
        <end position="514"/>
    </location>
</feature>
<accession>A0A9W7XKC6</accession>
<dbReference type="Proteomes" id="UP001145021">
    <property type="component" value="Unassembled WGS sequence"/>
</dbReference>
<name>A0A9W7XKC6_9FUNG</name>
<evidence type="ECO:0000256" key="1">
    <source>
        <dbReference type="SAM" id="Phobius"/>
    </source>
</evidence>
<evidence type="ECO:0000313" key="2">
    <source>
        <dbReference type="EMBL" id="KAJ1644552.1"/>
    </source>
</evidence>
<keyword evidence="1" id="KW-1133">Transmembrane helix</keyword>
<dbReference type="InterPro" id="IPR032675">
    <property type="entry name" value="LRR_dom_sf"/>
</dbReference>
<keyword evidence="3" id="KW-1185">Reference proteome</keyword>
<dbReference type="SUPFAM" id="SSF52047">
    <property type="entry name" value="RNI-like"/>
    <property type="match status" value="1"/>
</dbReference>
<dbReference type="AlphaFoldDB" id="A0A9W7XKC6"/>
<keyword evidence="1" id="KW-0472">Membrane</keyword>
<gene>
    <name evidence="2" type="ORF">LPJ64_003773</name>
</gene>
<protein>
    <submittedName>
        <fullName evidence="2">Uncharacterized protein</fullName>
    </submittedName>
</protein>
<sequence length="530" mass="60560">MQPAPIQVLPFNIATRIIYYLLHEARYVQCQDTPAPSSVVVQRQRTRARPLFQLSHIWRQLLMRELCKSYIIGITNGGRSATTGYAQRPSKMKELDSGTVDYVLVSLVFRAAGVVNGNSWSVSRSSKVVDNVKQFCQFIRQMTPRLQKFSVICGRQQIGEYRMGTDILYTGIMDSLAQDVDSVTFNYENISHRLTRISLQMGFALTYIDYQWHAQTYGNLVDIVTRNALHLESLAVKDIPDFAMVLRLFLDQQKEPLFYPHLKKIYLKINDTKHTDQNLLDNQGSLSFAFPVLQHLRIDGVFPFTKDVFFRGNHQNLHTLSLYMDAELKDKFLFITELATFQSLFTLRKLSLHTPDMQSQLVTEGPTMQGLVYQLLQYMPPMLQTLELYGGLDYTALAEKICDNSDHLASIQTLVLDGPRCTSPSMRDIIRIIKHLPSLGDLHSGISQTGFSSYMMDQSLLPSFCIKTYSPMPRNFRCWTVLDCTRVPMQTICLTAMILAIICPQFTFAALPLSRMPKYSETIRTMLGTE</sequence>
<proteinExistence type="predicted"/>
<keyword evidence="1" id="KW-0812">Transmembrane</keyword>
<organism evidence="2 3">
    <name type="scientific">Coemansia asiatica</name>
    <dbReference type="NCBI Taxonomy" id="1052880"/>
    <lineage>
        <taxon>Eukaryota</taxon>
        <taxon>Fungi</taxon>
        <taxon>Fungi incertae sedis</taxon>
        <taxon>Zoopagomycota</taxon>
        <taxon>Kickxellomycotina</taxon>
        <taxon>Kickxellomycetes</taxon>
        <taxon>Kickxellales</taxon>
        <taxon>Kickxellaceae</taxon>
        <taxon>Coemansia</taxon>
    </lineage>
</organism>
<reference evidence="2" key="1">
    <citation type="submission" date="2022-07" db="EMBL/GenBank/DDBJ databases">
        <title>Phylogenomic reconstructions and comparative analyses of Kickxellomycotina fungi.</title>
        <authorList>
            <person name="Reynolds N.K."/>
            <person name="Stajich J.E."/>
            <person name="Barry K."/>
            <person name="Grigoriev I.V."/>
            <person name="Crous P."/>
            <person name="Smith M.E."/>
        </authorList>
    </citation>
    <scope>NUCLEOTIDE SEQUENCE</scope>
    <source>
        <strain evidence="2">NBRC 105413</strain>
    </source>
</reference>
<evidence type="ECO:0000313" key="3">
    <source>
        <dbReference type="Proteomes" id="UP001145021"/>
    </source>
</evidence>
<dbReference type="EMBL" id="JANBOH010000157">
    <property type="protein sequence ID" value="KAJ1644552.1"/>
    <property type="molecule type" value="Genomic_DNA"/>
</dbReference>
<dbReference type="Gene3D" id="3.80.10.10">
    <property type="entry name" value="Ribonuclease Inhibitor"/>
    <property type="match status" value="1"/>
</dbReference>
<comment type="caution">
    <text evidence="2">The sequence shown here is derived from an EMBL/GenBank/DDBJ whole genome shotgun (WGS) entry which is preliminary data.</text>
</comment>